<dbReference type="Proteomes" id="UP001054252">
    <property type="component" value="Unassembled WGS sequence"/>
</dbReference>
<evidence type="ECO:0000313" key="2">
    <source>
        <dbReference type="Proteomes" id="UP001054252"/>
    </source>
</evidence>
<dbReference type="EMBL" id="BPVZ01000002">
    <property type="protein sequence ID" value="GKU88440.1"/>
    <property type="molecule type" value="Genomic_DNA"/>
</dbReference>
<name>A0AAV5HNU8_9ROSI</name>
<proteinExistence type="predicted"/>
<protein>
    <submittedName>
        <fullName evidence="1">Uncharacterized protein</fullName>
    </submittedName>
</protein>
<dbReference type="AlphaFoldDB" id="A0AAV5HNU8"/>
<reference evidence="1 2" key="1">
    <citation type="journal article" date="2021" name="Commun. Biol.">
        <title>The genome of Shorea leprosula (Dipterocarpaceae) highlights the ecological relevance of drought in aseasonal tropical rainforests.</title>
        <authorList>
            <person name="Ng K.K.S."/>
            <person name="Kobayashi M.J."/>
            <person name="Fawcett J.A."/>
            <person name="Hatakeyama M."/>
            <person name="Paape T."/>
            <person name="Ng C.H."/>
            <person name="Ang C.C."/>
            <person name="Tnah L.H."/>
            <person name="Lee C.T."/>
            <person name="Nishiyama T."/>
            <person name="Sese J."/>
            <person name="O'Brien M.J."/>
            <person name="Copetti D."/>
            <person name="Mohd Noor M.I."/>
            <person name="Ong R.C."/>
            <person name="Putra M."/>
            <person name="Sireger I.Z."/>
            <person name="Indrioko S."/>
            <person name="Kosugi Y."/>
            <person name="Izuno A."/>
            <person name="Isagi Y."/>
            <person name="Lee S.L."/>
            <person name="Shimizu K.K."/>
        </authorList>
    </citation>
    <scope>NUCLEOTIDE SEQUENCE [LARGE SCALE GENOMIC DNA]</scope>
    <source>
        <strain evidence="1">214</strain>
    </source>
</reference>
<keyword evidence="2" id="KW-1185">Reference proteome</keyword>
<sequence length="53" mass="5983">MHLLWRISQPDGDAYPSLLGEASSRQKCLPHMLSLMKSCLSLYFPGKVDSFRA</sequence>
<organism evidence="1 2">
    <name type="scientific">Rubroshorea leprosula</name>
    <dbReference type="NCBI Taxonomy" id="152421"/>
    <lineage>
        <taxon>Eukaryota</taxon>
        <taxon>Viridiplantae</taxon>
        <taxon>Streptophyta</taxon>
        <taxon>Embryophyta</taxon>
        <taxon>Tracheophyta</taxon>
        <taxon>Spermatophyta</taxon>
        <taxon>Magnoliopsida</taxon>
        <taxon>eudicotyledons</taxon>
        <taxon>Gunneridae</taxon>
        <taxon>Pentapetalae</taxon>
        <taxon>rosids</taxon>
        <taxon>malvids</taxon>
        <taxon>Malvales</taxon>
        <taxon>Dipterocarpaceae</taxon>
        <taxon>Rubroshorea</taxon>
    </lineage>
</organism>
<gene>
    <name evidence="1" type="ORF">SLEP1_g2708</name>
</gene>
<accession>A0AAV5HNU8</accession>
<comment type="caution">
    <text evidence="1">The sequence shown here is derived from an EMBL/GenBank/DDBJ whole genome shotgun (WGS) entry which is preliminary data.</text>
</comment>
<evidence type="ECO:0000313" key="1">
    <source>
        <dbReference type="EMBL" id="GKU88440.1"/>
    </source>
</evidence>